<keyword evidence="1" id="KW-1133">Transmembrane helix</keyword>
<dbReference type="EMBL" id="NBSK02000001">
    <property type="protein sequence ID" value="KAJ0228465.1"/>
    <property type="molecule type" value="Genomic_DNA"/>
</dbReference>
<dbReference type="Proteomes" id="UP000235145">
    <property type="component" value="Unassembled WGS sequence"/>
</dbReference>
<accession>A0A9R1WT73</accession>
<comment type="caution">
    <text evidence="2">The sequence shown here is derived from an EMBL/GenBank/DDBJ whole genome shotgun (WGS) entry which is preliminary data.</text>
</comment>
<evidence type="ECO:0000313" key="2">
    <source>
        <dbReference type="EMBL" id="KAJ0228465.1"/>
    </source>
</evidence>
<keyword evidence="1" id="KW-0812">Transmembrane</keyword>
<feature type="transmembrane region" description="Helical" evidence="1">
    <location>
        <begin position="109"/>
        <end position="127"/>
    </location>
</feature>
<dbReference type="AlphaFoldDB" id="A0A9R1WT73"/>
<protein>
    <submittedName>
        <fullName evidence="2">Uncharacterized protein</fullName>
    </submittedName>
</protein>
<reference evidence="2 3" key="1">
    <citation type="journal article" date="2017" name="Nat. Commun.">
        <title>Genome assembly with in vitro proximity ligation data and whole-genome triplication in lettuce.</title>
        <authorList>
            <person name="Reyes-Chin-Wo S."/>
            <person name="Wang Z."/>
            <person name="Yang X."/>
            <person name="Kozik A."/>
            <person name="Arikit S."/>
            <person name="Song C."/>
            <person name="Xia L."/>
            <person name="Froenicke L."/>
            <person name="Lavelle D.O."/>
            <person name="Truco M.J."/>
            <person name="Xia R."/>
            <person name="Zhu S."/>
            <person name="Xu C."/>
            <person name="Xu H."/>
            <person name="Xu X."/>
            <person name="Cox K."/>
            <person name="Korf I."/>
            <person name="Meyers B.C."/>
            <person name="Michelmore R.W."/>
        </authorList>
    </citation>
    <scope>NUCLEOTIDE SEQUENCE [LARGE SCALE GENOMIC DNA]</scope>
    <source>
        <strain evidence="3">cv. Salinas</strain>
        <tissue evidence="2">Seedlings</tissue>
    </source>
</reference>
<proteinExistence type="predicted"/>
<evidence type="ECO:0000313" key="3">
    <source>
        <dbReference type="Proteomes" id="UP000235145"/>
    </source>
</evidence>
<evidence type="ECO:0000256" key="1">
    <source>
        <dbReference type="SAM" id="Phobius"/>
    </source>
</evidence>
<gene>
    <name evidence="2" type="ORF">LSAT_V11C100002950</name>
</gene>
<keyword evidence="1" id="KW-0472">Membrane</keyword>
<keyword evidence="3" id="KW-1185">Reference proteome</keyword>
<name>A0A9R1WT73_LACSA</name>
<organism evidence="2 3">
    <name type="scientific">Lactuca sativa</name>
    <name type="common">Garden lettuce</name>
    <dbReference type="NCBI Taxonomy" id="4236"/>
    <lineage>
        <taxon>Eukaryota</taxon>
        <taxon>Viridiplantae</taxon>
        <taxon>Streptophyta</taxon>
        <taxon>Embryophyta</taxon>
        <taxon>Tracheophyta</taxon>
        <taxon>Spermatophyta</taxon>
        <taxon>Magnoliopsida</taxon>
        <taxon>eudicotyledons</taxon>
        <taxon>Gunneridae</taxon>
        <taxon>Pentapetalae</taxon>
        <taxon>asterids</taxon>
        <taxon>campanulids</taxon>
        <taxon>Asterales</taxon>
        <taxon>Asteraceae</taxon>
        <taxon>Cichorioideae</taxon>
        <taxon>Cichorieae</taxon>
        <taxon>Lactucinae</taxon>
        <taxon>Lactuca</taxon>
    </lineage>
</organism>
<sequence>MRIHTEMASISSSPRTVEEIFKDYSGCHVGIVRALTHGSKIPREVNEKENSDHPTPNDDNMTMKSCIYCVDPSLASCGVTIVKQLAQVDCHVLEAPKKLFTPIKIEKRVFVNFLASVMQVIFLWELLKCGKNKGNLASVLT</sequence>